<protein>
    <submittedName>
        <fullName evidence="1">Uncharacterized protein</fullName>
    </submittedName>
</protein>
<dbReference type="EMBL" id="CP068570">
    <property type="protein sequence ID" value="QQZ49638.1"/>
    <property type="molecule type" value="Genomic_DNA"/>
</dbReference>
<dbReference type="AlphaFoldDB" id="A0A974S8I4"/>
<reference evidence="1" key="1">
    <citation type="submission" date="2021-01" db="EMBL/GenBank/DDBJ databases">
        <title>Genome sequence of Phenylobacterium sp. 20VBR1 isolated from a valley glaceir, Ny-Alesund, Svalbard.</title>
        <authorList>
            <person name="Thomas F.A."/>
            <person name="Krishnan K.P."/>
            <person name="Sinha R.K."/>
        </authorList>
    </citation>
    <scope>NUCLEOTIDE SEQUENCE</scope>
    <source>
        <strain evidence="1">20VBR1</strain>
    </source>
</reference>
<name>A0A974S8I4_9CAUL</name>
<organism evidence="1">
    <name type="scientific">Phenylobacterium glaciei</name>
    <dbReference type="NCBI Taxonomy" id="2803784"/>
    <lineage>
        <taxon>Bacteria</taxon>
        <taxon>Pseudomonadati</taxon>
        <taxon>Pseudomonadota</taxon>
        <taxon>Alphaproteobacteria</taxon>
        <taxon>Caulobacterales</taxon>
        <taxon>Caulobacteraceae</taxon>
        <taxon>Phenylobacterium</taxon>
    </lineage>
</organism>
<accession>A0A974S8I4</accession>
<gene>
    <name evidence="1" type="ORF">JKL49_22550</name>
</gene>
<evidence type="ECO:0000313" key="1">
    <source>
        <dbReference type="EMBL" id="QQZ49638.1"/>
    </source>
</evidence>
<proteinExistence type="predicted"/>
<sequence>MGLGLALIVLQRRVILDTRRRALMEVRLREALGDQPHLLVVVQPGGKLVAAWGNAPAA</sequence>